<proteinExistence type="predicted"/>
<comment type="caution">
    <text evidence="1">The sequence shown here is derived from an EMBL/GenBank/DDBJ whole genome shotgun (WGS) entry which is preliminary data.</text>
</comment>
<keyword evidence="2" id="KW-1185">Reference proteome</keyword>
<organism evidence="1 2">
    <name type="scientific">Tenacibaculum pelagium</name>
    <dbReference type="NCBI Taxonomy" id="2759527"/>
    <lineage>
        <taxon>Bacteria</taxon>
        <taxon>Pseudomonadati</taxon>
        <taxon>Bacteroidota</taxon>
        <taxon>Flavobacteriia</taxon>
        <taxon>Flavobacteriales</taxon>
        <taxon>Flavobacteriaceae</taxon>
        <taxon>Tenacibaculum</taxon>
    </lineage>
</organism>
<evidence type="ECO:0000313" key="2">
    <source>
        <dbReference type="Proteomes" id="UP000563906"/>
    </source>
</evidence>
<gene>
    <name evidence="1" type="ORF">H3Z83_00130</name>
</gene>
<name>A0A839AL41_9FLAO</name>
<dbReference type="InterPro" id="IPR027417">
    <property type="entry name" value="P-loop_NTPase"/>
</dbReference>
<evidence type="ECO:0000313" key="1">
    <source>
        <dbReference type="EMBL" id="MBA6154934.1"/>
    </source>
</evidence>
<keyword evidence="1" id="KW-0418">Kinase</keyword>
<dbReference type="EMBL" id="JACGLS010000001">
    <property type="protein sequence ID" value="MBA6154934.1"/>
    <property type="molecule type" value="Genomic_DNA"/>
</dbReference>
<sequence>MKTGIIYRYDISSVVFPRISEMIVSEQNLNLIDGQRLRQEFLNGKSELAKEINKFVDNGDLIPIEYWVPFFTALWDSNRTNVFCGLITHIDQFKEFEKHFIDNDISIDFIKYFKINDLESVVELAVEKYAKVFKDNEEHLIKRIKQFEERIEPICEYVDGKYNLEVLDYMTSEIEI</sequence>
<keyword evidence="1" id="KW-0808">Transferase</keyword>
<dbReference type="Gene3D" id="3.40.50.300">
    <property type="entry name" value="P-loop containing nucleotide triphosphate hydrolases"/>
    <property type="match status" value="1"/>
</dbReference>
<dbReference type="SUPFAM" id="SSF52540">
    <property type="entry name" value="P-loop containing nucleoside triphosphate hydrolases"/>
    <property type="match status" value="1"/>
</dbReference>
<dbReference type="Pfam" id="PF00406">
    <property type="entry name" value="ADK"/>
    <property type="match status" value="1"/>
</dbReference>
<accession>A0A839AL41</accession>
<dbReference type="GO" id="GO:0016301">
    <property type="term" value="F:kinase activity"/>
    <property type="evidence" value="ECO:0007669"/>
    <property type="project" value="UniProtKB-KW"/>
</dbReference>
<dbReference type="Proteomes" id="UP000563906">
    <property type="component" value="Unassembled WGS sequence"/>
</dbReference>
<dbReference type="RefSeq" id="WP_182123455.1">
    <property type="nucleotide sequence ID" value="NZ_JACGLS010000001.1"/>
</dbReference>
<reference evidence="1 2" key="1">
    <citation type="submission" date="2020-07" db="EMBL/GenBank/DDBJ databases">
        <title>Bacterium isolated from marine sediment.</title>
        <authorList>
            <person name="Shang D."/>
            <person name="Du Z.-J."/>
        </authorList>
    </citation>
    <scope>NUCLEOTIDE SEQUENCE [LARGE SCALE GENOMIC DNA]</scope>
    <source>
        <strain evidence="1 2">S7007</strain>
    </source>
</reference>
<dbReference type="AlphaFoldDB" id="A0A839AL41"/>
<protein>
    <submittedName>
        <fullName evidence="1">Nucleoside monophosphate kinase</fullName>
    </submittedName>
</protein>